<dbReference type="Pfam" id="PF00171">
    <property type="entry name" value="Aldedh"/>
    <property type="match status" value="1"/>
</dbReference>
<reference evidence="3 4" key="1">
    <citation type="submission" date="2019-11" db="EMBL/GenBank/DDBJ databases">
        <authorList>
            <person name="He Y."/>
        </authorList>
    </citation>
    <scope>NUCLEOTIDE SEQUENCE [LARGE SCALE GENOMIC DNA]</scope>
    <source>
        <strain evidence="3 4">SCSIO 58843</strain>
    </source>
</reference>
<feature type="domain" description="Aldehyde dehydrogenase" evidence="2">
    <location>
        <begin position="22"/>
        <end position="231"/>
    </location>
</feature>
<dbReference type="GO" id="GO:0016491">
    <property type="term" value="F:oxidoreductase activity"/>
    <property type="evidence" value="ECO:0007669"/>
    <property type="project" value="UniProtKB-KW"/>
</dbReference>
<gene>
    <name evidence="3" type="ORF">GH723_13625</name>
</gene>
<evidence type="ECO:0000313" key="4">
    <source>
        <dbReference type="Proteomes" id="UP000334019"/>
    </source>
</evidence>
<evidence type="ECO:0000259" key="2">
    <source>
        <dbReference type="Pfam" id="PF00171"/>
    </source>
</evidence>
<keyword evidence="1" id="KW-0560">Oxidoreductase</keyword>
<dbReference type="EMBL" id="CP045851">
    <property type="protein sequence ID" value="QGG96054.1"/>
    <property type="molecule type" value="Genomic_DNA"/>
</dbReference>
<dbReference type="AlphaFoldDB" id="A0A5Q2RKP2"/>
<protein>
    <submittedName>
        <fullName evidence="3">Aldehyde dehydrogenase family protein</fullName>
    </submittedName>
</protein>
<dbReference type="InterPro" id="IPR016161">
    <property type="entry name" value="Ald_DH/histidinol_DH"/>
</dbReference>
<dbReference type="InterPro" id="IPR015590">
    <property type="entry name" value="Aldehyde_DH_dom"/>
</dbReference>
<dbReference type="KEGG" id="atq:GH723_13625"/>
<dbReference type="Proteomes" id="UP000334019">
    <property type="component" value="Chromosome"/>
</dbReference>
<proteinExistence type="predicted"/>
<dbReference type="SUPFAM" id="SSF53720">
    <property type="entry name" value="ALDH-like"/>
    <property type="match status" value="1"/>
</dbReference>
<evidence type="ECO:0000256" key="1">
    <source>
        <dbReference type="ARBA" id="ARBA00023002"/>
    </source>
</evidence>
<accession>A0A5Q2RKP2</accession>
<evidence type="ECO:0000313" key="3">
    <source>
        <dbReference type="EMBL" id="QGG96054.1"/>
    </source>
</evidence>
<organism evidence="3 4">
    <name type="scientific">Actinomarinicola tropica</name>
    <dbReference type="NCBI Taxonomy" id="2789776"/>
    <lineage>
        <taxon>Bacteria</taxon>
        <taxon>Bacillati</taxon>
        <taxon>Actinomycetota</taxon>
        <taxon>Acidimicrobiia</taxon>
        <taxon>Acidimicrobiales</taxon>
        <taxon>Iamiaceae</taxon>
        <taxon>Actinomarinicola</taxon>
    </lineage>
</organism>
<dbReference type="InterPro" id="IPR016162">
    <property type="entry name" value="Ald_DH_N"/>
</dbReference>
<keyword evidence="4" id="KW-1185">Reference proteome</keyword>
<dbReference type="Gene3D" id="3.40.605.10">
    <property type="entry name" value="Aldehyde Dehydrogenase, Chain A, domain 1"/>
    <property type="match status" value="1"/>
</dbReference>
<sequence>MTDRLDVRKTYKLYVAGAFPRSESGRTYDVTGPDGTVLAHAPLASRKDARDAVGAARGAQASWAGRTAYNRAQILYRIAEMLEGRRAQFVDELGAAGAEDAATEVDAAVDRWVWYAGWADKIAQVAGSANPVAGPYFNLSVPEPSGVVVVVAPDAPALLGLVSRVAPAILAGNTTVVVASETSPLPALTFGEVLATSDLPDGVVNVLSGRRAELVPPLAGHRDVDVLDLLGVDDDELRADARRAAADAVTRTVRERPGDRDWLGEGAQHPELILASCEVKTVWHPKGR</sequence>
<dbReference type="RefSeq" id="WP_153760160.1">
    <property type="nucleotide sequence ID" value="NZ_CP045851.1"/>
</dbReference>
<dbReference type="PANTHER" id="PTHR11699">
    <property type="entry name" value="ALDEHYDE DEHYDROGENASE-RELATED"/>
    <property type="match status" value="1"/>
</dbReference>
<name>A0A5Q2RKP2_9ACTN</name>